<accession>A0A6J5N4C0</accession>
<protein>
    <submittedName>
        <fullName evidence="1">Uncharacterized protein</fullName>
    </submittedName>
</protein>
<dbReference type="EMBL" id="LR796573">
    <property type="protein sequence ID" value="CAB4152861.1"/>
    <property type="molecule type" value="Genomic_DNA"/>
</dbReference>
<proteinExistence type="predicted"/>
<sequence length="78" mass="9748">MEIEHINYLDLHRPNYEMVQNGYVRNIDLDILKMYEHIYRKYMNADFILTVWCSHCIFDMIKRLYEWYDLQPKNKKNG</sequence>
<reference evidence="1" key="1">
    <citation type="submission" date="2020-04" db="EMBL/GenBank/DDBJ databases">
        <authorList>
            <person name="Chiriac C."/>
            <person name="Salcher M."/>
            <person name="Ghai R."/>
            <person name="Kavagutti S V."/>
        </authorList>
    </citation>
    <scope>NUCLEOTIDE SEQUENCE</scope>
</reference>
<name>A0A6J5N4C0_9CAUD</name>
<gene>
    <name evidence="1" type="ORF">UFOVP614_35</name>
</gene>
<organism evidence="1">
    <name type="scientific">uncultured Caudovirales phage</name>
    <dbReference type="NCBI Taxonomy" id="2100421"/>
    <lineage>
        <taxon>Viruses</taxon>
        <taxon>Duplodnaviria</taxon>
        <taxon>Heunggongvirae</taxon>
        <taxon>Uroviricota</taxon>
        <taxon>Caudoviricetes</taxon>
        <taxon>Peduoviridae</taxon>
        <taxon>Maltschvirus</taxon>
        <taxon>Maltschvirus maltsch</taxon>
    </lineage>
</organism>
<evidence type="ECO:0000313" key="1">
    <source>
        <dbReference type="EMBL" id="CAB4152861.1"/>
    </source>
</evidence>